<comment type="similarity">
    <text evidence="2 7">Belongs to the major facilitator superfamily. Sugar transporter (TC 2.A.1.1) family.</text>
</comment>
<evidence type="ECO:0000256" key="5">
    <source>
        <dbReference type="ARBA" id="ARBA00022989"/>
    </source>
</evidence>
<keyword evidence="5 9" id="KW-1133">Transmembrane helix</keyword>
<feature type="transmembrane region" description="Helical" evidence="9">
    <location>
        <begin position="166"/>
        <end position="187"/>
    </location>
</feature>
<keyword evidence="6 9" id="KW-0472">Membrane</keyword>
<name>A0A6G1IJM2_9PLEO</name>
<evidence type="ECO:0000313" key="11">
    <source>
        <dbReference type="EMBL" id="KAF2678444.1"/>
    </source>
</evidence>
<keyword evidence="12" id="KW-1185">Reference proteome</keyword>
<evidence type="ECO:0000256" key="1">
    <source>
        <dbReference type="ARBA" id="ARBA00004141"/>
    </source>
</evidence>
<proteinExistence type="inferred from homology"/>
<evidence type="ECO:0000256" key="8">
    <source>
        <dbReference type="SAM" id="MobiDB-lite"/>
    </source>
</evidence>
<keyword evidence="3 7" id="KW-0813">Transport</keyword>
<dbReference type="Proteomes" id="UP000799291">
    <property type="component" value="Unassembled WGS sequence"/>
</dbReference>
<feature type="transmembrane region" description="Helical" evidence="9">
    <location>
        <begin position="418"/>
        <end position="440"/>
    </location>
</feature>
<evidence type="ECO:0000256" key="2">
    <source>
        <dbReference type="ARBA" id="ARBA00010992"/>
    </source>
</evidence>
<dbReference type="PANTHER" id="PTHR48022">
    <property type="entry name" value="PLASTIDIC GLUCOSE TRANSPORTER 4"/>
    <property type="match status" value="1"/>
</dbReference>
<organism evidence="11 12">
    <name type="scientific">Lentithecium fluviatile CBS 122367</name>
    <dbReference type="NCBI Taxonomy" id="1168545"/>
    <lineage>
        <taxon>Eukaryota</taxon>
        <taxon>Fungi</taxon>
        <taxon>Dikarya</taxon>
        <taxon>Ascomycota</taxon>
        <taxon>Pezizomycotina</taxon>
        <taxon>Dothideomycetes</taxon>
        <taxon>Pleosporomycetidae</taxon>
        <taxon>Pleosporales</taxon>
        <taxon>Massarineae</taxon>
        <taxon>Lentitheciaceae</taxon>
        <taxon>Lentithecium</taxon>
    </lineage>
</organism>
<protein>
    <submittedName>
        <fullName evidence="11">General substrate transporter</fullName>
    </submittedName>
</protein>
<comment type="subcellular location">
    <subcellularLocation>
        <location evidence="1">Membrane</location>
        <topology evidence="1">Multi-pass membrane protein</topology>
    </subcellularLocation>
</comment>
<dbReference type="FunFam" id="1.20.1250.20:FF:000078">
    <property type="entry name" value="MFS maltose transporter, putative"/>
    <property type="match status" value="1"/>
</dbReference>
<accession>A0A6G1IJM2</accession>
<dbReference type="GO" id="GO:0005351">
    <property type="term" value="F:carbohydrate:proton symporter activity"/>
    <property type="evidence" value="ECO:0007669"/>
    <property type="project" value="TreeGrafter"/>
</dbReference>
<evidence type="ECO:0000256" key="7">
    <source>
        <dbReference type="RuleBase" id="RU003346"/>
    </source>
</evidence>
<dbReference type="InterPro" id="IPR050360">
    <property type="entry name" value="MFS_Sugar_Transporters"/>
</dbReference>
<dbReference type="InterPro" id="IPR020846">
    <property type="entry name" value="MFS_dom"/>
</dbReference>
<feature type="transmembrane region" description="Helical" evidence="9">
    <location>
        <begin position="55"/>
        <end position="77"/>
    </location>
</feature>
<feature type="region of interest" description="Disordered" evidence="8">
    <location>
        <begin position="1"/>
        <end position="20"/>
    </location>
</feature>
<feature type="transmembrane region" description="Helical" evidence="9">
    <location>
        <begin position="385"/>
        <end position="406"/>
    </location>
</feature>
<reference evidence="11" key="1">
    <citation type="journal article" date="2020" name="Stud. Mycol.">
        <title>101 Dothideomycetes genomes: a test case for predicting lifestyles and emergence of pathogens.</title>
        <authorList>
            <person name="Haridas S."/>
            <person name="Albert R."/>
            <person name="Binder M."/>
            <person name="Bloem J."/>
            <person name="Labutti K."/>
            <person name="Salamov A."/>
            <person name="Andreopoulos B."/>
            <person name="Baker S."/>
            <person name="Barry K."/>
            <person name="Bills G."/>
            <person name="Bluhm B."/>
            <person name="Cannon C."/>
            <person name="Castanera R."/>
            <person name="Culley D."/>
            <person name="Daum C."/>
            <person name="Ezra D."/>
            <person name="Gonzalez J."/>
            <person name="Henrissat B."/>
            <person name="Kuo A."/>
            <person name="Liang C."/>
            <person name="Lipzen A."/>
            <person name="Lutzoni F."/>
            <person name="Magnuson J."/>
            <person name="Mondo S."/>
            <person name="Nolan M."/>
            <person name="Ohm R."/>
            <person name="Pangilinan J."/>
            <person name="Park H.-J."/>
            <person name="Ramirez L."/>
            <person name="Alfaro M."/>
            <person name="Sun H."/>
            <person name="Tritt A."/>
            <person name="Yoshinaga Y."/>
            <person name="Zwiers L.-H."/>
            <person name="Turgeon B."/>
            <person name="Goodwin S."/>
            <person name="Spatafora J."/>
            <person name="Crous P."/>
            <person name="Grigoriev I."/>
        </authorList>
    </citation>
    <scope>NUCLEOTIDE SEQUENCE</scope>
    <source>
        <strain evidence="11">CBS 122367</strain>
    </source>
</reference>
<keyword evidence="4 9" id="KW-0812">Transmembrane</keyword>
<evidence type="ECO:0000256" key="3">
    <source>
        <dbReference type="ARBA" id="ARBA00022448"/>
    </source>
</evidence>
<dbReference type="PROSITE" id="PS50850">
    <property type="entry name" value="MFS"/>
    <property type="match status" value="1"/>
</dbReference>
<dbReference type="AlphaFoldDB" id="A0A6G1IJM2"/>
<feature type="transmembrane region" description="Helical" evidence="9">
    <location>
        <begin position="486"/>
        <end position="505"/>
    </location>
</feature>
<evidence type="ECO:0000256" key="6">
    <source>
        <dbReference type="ARBA" id="ARBA00023136"/>
    </source>
</evidence>
<feature type="transmembrane region" description="Helical" evidence="9">
    <location>
        <begin position="319"/>
        <end position="338"/>
    </location>
</feature>
<dbReference type="OrthoDB" id="6612291at2759"/>
<feature type="transmembrane region" description="Helical" evidence="9">
    <location>
        <begin position="238"/>
        <end position="259"/>
    </location>
</feature>
<dbReference type="InterPro" id="IPR003663">
    <property type="entry name" value="Sugar/inositol_transpt"/>
</dbReference>
<dbReference type="EMBL" id="MU005612">
    <property type="protein sequence ID" value="KAF2678444.1"/>
    <property type="molecule type" value="Genomic_DNA"/>
</dbReference>
<dbReference type="GO" id="GO:0016020">
    <property type="term" value="C:membrane"/>
    <property type="evidence" value="ECO:0007669"/>
    <property type="project" value="UniProtKB-SubCell"/>
</dbReference>
<dbReference type="PANTHER" id="PTHR48022:SF15">
    <property type="entry name" value="ALPHA-GLUCOSIDE TRANSPORTER, PUTATIVE (AFU_ORTHOLOGUE AFUA_5G00500)-RELATED"/>
    <property type="match status" value="1"/>
</dbReference>
<dbReference type="NCBIfam" id="TIGR00879">
    <property type="entry name" value="SP"/>
    <property type="match status" value="1"/>
</dbReference>
<dbReference type="Gene3D" id="1.20.1250.20">
    <property type="entry name" value="MFS general substrate transporter like domains"/>
    <property type="match status" value="1"/>
</dbReference>
<feature type="transmembrane region" description="Helical" evidence="9">
    <location>
        <begin position="199"/>
        <end position="218"/>
    </location>
</feature>
<evidence type="ECO:0000259" key="10">
    <source>
        <dbReference type="PROSITE" id="PS50850"/>
    </source>
</evidence>
<dbReference type="InterPro" id="IPR005829">
    <property type="entry name" value="Sugar_transporter_CS"/>
</dbReference>
<feature type="transmembrane region" description="Helical" evidence="9">
    <location>
        <begin position="358"/>
        <end position="376"/>
    </location>
</feature>
<gene>
    <name evidence="11" type="ORF">K458DRAFT_376775</name>
</gene>
<evidence type="ECO:0000256" key="9">
    <source>
        <dbReference type="SAM" id="Phobius"/>
    </source>
</evidence>
<feature type="transmembrane region" description="Helical" evidence="9">
    <location>
        <begin position="452"/>
        <end position="474"/>
    </location>
</feature>
<feature type="domain" description="Major facilitator superfamily (MFS) profile" evidence="10">
    <location>
        <begin position="53"/>
        <end position="509"/>
    </location>
</feature>
<dbReference type="Pfam" id="PF00083">
    <property type="entry name" value="Sugar_tr"/>
    <property type="match status" value="1"/>
</dbReference>
<dbReference type="InterPro" id="IPR005828">
    <property type="entry name" value="MFS_sugar_transport-like"/>
</dbReference>
<evidence type="ECO:0000313" key="12">
    <source>
        <dbReference type="Proteomes" id="UP000799291"/>
    </source>
</evidence>
<dbReference type="PROSITE" id="PS00217">
    <property type="entry name" value="SUGAR_TRANSPORT_2"/>
    <property type="match status" value="1"/>
</dbReference>
<sequence>MADNKSPVVETNEAAGPGPAVVGSSQLLKDFETRQHSLTRKEAIVEHWKPIAWCLYMFFTCVMYGFDSLAGGVVVGITEFRKDFGHPFAGDYVIDANWQLGFQAATLGGKPKLEDITEQHAGIVFGGLVSGVGINKFGRQMCILGAYILNTGGIFLQFFSKTPAQFFGGKILTGIPLGVFATVAPTYSAEMAPLSVRGAVTAGMNFAIVLGQLIGFGVQRQSSFYNDSRQYKVLFATQWGYVAIGLLILPFLPESPYWLMAHGKAKKARENIAKLHRPDYDVDGHMAQVHDALARMNADDESQGSVLECFERKNIKRTVVSAFIFFIQNSTGSVWVIGYMSYFMQLGGMSAAKSFDTTVGISGLMTVGNMCGWYFIERFGRRGTALWGTGFLACALLLIGILAVVQEKGNQGALWGQVAFMAIWAFIYQGTIGSAAWVISSENATSRLRSPTQSLVTITSGLSSCIWSFALPYAINPDQGNLGGKIAFVFGAVMVFSFVFIWLLVPETGGRTFIEIDELYKRGVPAWKWSQTEVVTVVETKKENGELR</sequence>
<dbReference type="SUPFAM" id="SSF103473">
    <property type="entry name" value="MFS general substrate transporter"/>
    <property type="match status" value="1"/>
</dbReference>
<feature type="transmembrane region" description="Helical" evidence="9">
    <location>
        <begin position="141"/>
        <end position="160"/>
    </location>
</feature>
<dbReference type="InterPro" id="IPR036259">
    <property type="entry name" value="MFS_trans_sf"/>
</dbReference>
<evidence type="ECO:0000256" key="4">
    <source>
        <dbReference type="ARBA" id="ARBA00022692"/>
    </source>
</evidence>